<dbReference type="InterPro" id="IPR029365">
    <property type="entry name" value="TMEM238"/>
</dbReference>
<dbReference type="Proteomes" id="UP000472272">
    <property type="component" value="Chromosome 14"/>
</dbReference>
<dbReference type="Ensembl" id="ENSPMRT00000027435.1">
    <property type="protein sequence ID" value="ENSPMRP00000025851.1"/>
    <property type="gene ID" value="ENSPMRG00000016730.1"/>
</dbReference>
<proteinExistence type="predicted"/>
<name>A0A670JN83_PODMU</name>
<sequence>MGNLSLSSAFGSPPESATSLPAASAPMASLGGGLGRCAGAFWMALLFDAVGLAILLVGVFVDVFFADLLIYGGGVGIFFSLLWWVFWYVGNLEVPAAELQDDVGLRRHGLARLVRNLSMRFSGPFTAFSRSPECQPGSVRRAHFASAASASMATTVSSSVELQPA</sequence>
<dbReference type="PANTHER" id="PTHR28613">
    <property type="entry name" value="SI:CH211-232M10.4-RELATED"/>
    <property type="match status" value="1"/>
</dbReference>
<keyword evidence="3" id="KW-1185">Reference proteome</keyword>
<evidence type="ECO:0008006" key="4">
    <source>
        <dbReference type="Google" id="ProtNLM"/>
    </source>
</evidence>
<protein>
    <recommendedName>
        <fullName evidence="4">Transmembrane protein 238 like</fullName>
    </recommendedName>
</protein>
<evidence type="ECO:0000256" key="1">
    <source>
        <dbReference type="SAM" id="Phobius"/>
    </source>
</evidence>
<dbReference type="PANTHER" id="PTHR28613:SF9">
    <property type="entry name" value="TRANSMEMBRANE PROTEIN 238"/>
    <property type="match status" value="1"/>
</dbReference>
<accession>A0A670JN83</accession>
<feature type="transmembrane region" description="Helical" evidence="1">
    <location>
        <begin position="40"/>
        <end position="61"/>
    </location>
</feature>
<keyword evidence="1" id="KW-0812">Transmembrane</keyword>
<organism evidence="2 3">
    <name type="scientific">Podarcis muralis</name>
    <name type="common">Wall lizard</name>
    <name type="synonym">Lacerta muralis</name>
    <dbReference type="NCBI Taxonomy" id="64176"/>
    <lineage>
        <taxon>Eukaryota</taxon>
        <taxon>Metazoa</taxon>
        <taxon>Chordata</taxon>
        <taxon>Craniata</taxon>
        <taxon>Vertebrata</taxon>
        <taxon>Euteleostomi</taxon>
        <taxon>Lepidosauria</taxon>
        <taxon>Squamata</taxon>
        <taxon>Bifurcata</taxon>
        <taxon>Unidentata</taxon>
        <taxon>Episquamata</taxon>
        <taxon>Laterata</taxon>
        <taxon>Lacertibaenia</taxon>
        <taxon>Lacertidae</taxon>
        <taxon>Podarcis</taxon>
    </lineage>
</organism>
<dbReference type="Pfam" id="PF15125">
    <property type="entry name" value="TMEM238"/>
    <property type="match status" value="1"/>
</dbReference>
<evidence type="ECO:0000313" key="3">
    <source>
        <dbReference type="Proteomes" id="UP000472272"/>
    </source>
</evidence>
<dbReference type="GeneTree" id="ENSGT00940000162720"/>
<reference evidence="2 3" key="1">
    <citation type="journal article" date="2019" name="Proc. Natl. Acad. Sci. U.S.A.">
        <title>Regulatory changes in pterin and carotenoid genes underlie balanced color polymorphisms in the wall lizard.</title>
        <authorList>
            <person name="Andrade P."/>
            <person name="Pinho C."/>
            <person name="Perez I de Lanuza G."/>
            <person name="Afonso S."/>
            <person name="Brejcha J."/>
            <person name="Rubin C.J."/>
            <person name="Wallerman O."/>
            <person name="Pereira P."/>
            <person name="Sabatino S.J."/>
            <person name="Bellati A."/>
            <person name="Pellitteri-Rosa D."/>
            <person name="Bosakova Z."/>
            <person name="Bunikis I."/>
            <person name="Carretero M.A."/>
            <person name="Feiner N."/>
            <person name="Marsik P."/>
            <person name="Pauperio F."/>
            <person name="Salvi D."/>
            <person name="Soler L."/>
            <person name="While G.M."/>
            <person name="Uller T."/>
            <person name="Font E."/>
            <person name="Andersson L."/>
            <person name="Carneiro M."/>
        </authorList>
    </citation>
    <scope>NUCLEOTIDE SEQUENCE</scope>
</reference>
<keyword evidence="1" id="KW-0472">Membrane</keyword>
<dbReference type="AlphaFoldDB" id="A0A670JN83"/>
<feature type="transmembrane region" description="Helical" evidence="1">
    <location>
        <begin position="68"/>
        <end position="89"/>
    </location>
</feature>
<dbReference type="OMA" id="FYGRCAI"/>
<keyword evidence="1" id="KW-1133">Transmembrane helix</keyword>
<reference evidence="2" key="3">
    <citation type="submission" date="2025-09" db="UniProtKB">
        <authorList>
            <consortium name="Ensembl"/>
        </authorList>
    </citation>
    <scope>IDENTIFICATION</scope>
</reference>
<evidence type="ECO:0000313" key="2">
    <source>
        <dbReference type="Ensembl" id="ENSPMRP00000025851.1"/>
    </source>
</evidence>
<reference evidence="2" key="2">
    <citation type="submission" date="2025-08" db="UniProtKB">
        <authorList>
            <consortium name="Ensembl"/>
        </authorList>
    </citation>
    <scope>IDENTIFICATION</scope>
</reference>